<reference evidence="1 2" key="1">
    <citation type="submission" date="2016-05" db="EMBL/GenBank/DDBJ databases">
        <title>Genome Sequence of Pseudomonas citronellolis Strain SJTE-3, an Estrogens and Persistent Organic Pollutants degradation strain.</title>
        <authorList>
            <person name="Liang R."/>
        </authorList>
    </citation>
    <scope>NUCLEOTIDE SEQUENCE [LARGE SCALE GENOMIC DNA]</scope>
    <source>
        <strain evidence="1 2">SJTE-3</strain>
    </source>
</reference>
<organism evidence="1 2">
    <name type="scientific">Pseudomonas citronellolis</name>
    <dbReference type="NCBI Taxonomy" id="53408"/>
    <lineage>
        <taxon>Bacteria</taxon>
        <taxon>Pseudomonadati</taxon>
        <taxon>Pseudomonadota</taxon>
        <taxon>Gammaproteobacteria</taxon>
        <taxon>Pseudomonadales</taxon>
        <taxon>Pseudomonadaceae</taxon>
        <taxon>Pseudomonas</taxon>
    </lineage>
</organism>
<protein>
    <submittedName>
        <fullName evidence="1">Uncharacterized protein</fullName>
    </submittedName>
</protein>
<evidence type="ECO:0000313" key="1">
    <source>
        <dbReference type="EMBL" id="ANI15182.1"/>
    </source>
</evidence>
<proteinExistence type="predicted"/>
<evidence type="ECO:0000313" key="2">
    <source>
        <dbReference type="Proteomes" id="UP000077748"/>
    </source>
</evidence>
<name>A0A1A9KCB8_9PSED</name>
<dbReference type="Proteomes" id="UP000077748">
    <property type="component" value="Chromosome"/>
</dbReference>
<gene>
    <name evidence="1" type="ORF">A9C11_14840</name>
</gene>
<accession>A0A1A9KCB8</accession>
<dbReference type="AlphaFoldDB" id="A0A1A9KCB8"/>
<dbReference type="EMBL" id="CP015878">
    <property type="protein sequence ID" value="ANI15182.1"/>
    <property type="molecule type" value="Genomic_DNA"/>
</dbReference>
<sequence>MALAILAIALLTSVLDARLEPRTAQLNDSLAQANPELTQLALHDNLTRLPNRLLLEDRIGQPCPAEQFLGRLTQPV</sequence>